<dbReference type="InterPro" id="IPR029063">
    <property type="entry name" value="SAM-dependent_MTases_sf"/>
</dbReference>
<accession>A0A432M8M2</accession>
<dbReference type="AlphaFoldDB" id="A0A432M8M2"/>
<dbReference type="RefSeq" id="WP_126683676.1">
    <property type="nucleotide sequence ID" value="NZ_RYYV01000003.1"/>
</dbReference>
<reference evidence="1 2" key="1">
    <citation type="submission" date="2018-12" db="EMBL/GenBank/DDBJ databases">
        <title>Dyella dinghuensis sp. nov. DHOA06 and Dyella choica sp. nov. 4M-K27, isolated from forest soil.</title>
        <authorList>
            <person name="Qiu L.-H."/>
            <person name="Gao Z.-H."/>
        </authorList>
    </citation>
    <scope>NUCLEOTIDE SEQUENCE [LARGE SCALE GENOMIC DNA]</scope>
    <source>
        <strain evidence="1 2">4M-K27</strain>
    </source>
</reference>
<dbReference type="Proteomes" id="UP000274358">
    <property type="component" value="Unassembled WGS sequence"/>
</dbReference>
<proteinExistence type="predicted"/>
<dbReference type="OrthoDB" id="5679686at2"/>
<comment type="caution">
    <text evidence="1">The sequence shown here is derived from an EMBL/GenBank/DDBJ whole genome shotgun (WGS) entry which is preliminary data.</text>
</comment>
<gene>
    <name evidence="1" type="ORF">EKH80_05235</name>
</gene>
<dbReference type="EMBL" id="RYYV01000003">
    <property type="protein sequence ID" value="RUL78240.1"/>
    <property type="molecule type" value="Genomic_DNA"/>
</dbReference>
<dbReference type="Gene3D" id="3.40.50.150">
    <property type="entry name" value="Vaccinia Virus protein VP39"/>
    <property type="match status" value="1"/>
</dbReference>
<keyword evidence="2" id="KW-1185">Reference proteome</keyword>
<evidence type="ECO:0008006" key="3">
    <source>
        <dbReference type="Google" id="ProtNLM"/>
    </source>
</evidence>
<sequence>MARSLALYGEWIEQEIDFLSDLVDAGQTILELGGQHAAHTLWLARVVGAKGAVHVTEARRLAFQHMCANVAINQLTNVYPHARWLGPSAGPMSLPISLQAQGEQGEIIHAVPLDELRLPALHLVKVNQQGALMDLLAGGIDTLRIHRPMIYFRLPGAEQAESEVRALKQLGYRCWSHVPYLYNASNHKNETRNLFPGCVSANVLASPIERGYAWPGREILMESE</sequence>
<dbReference type="SUPFAM" id="SSF53335">
    <property type="entry name" value="S-adenosyl-L-methionine-dependent methyltransferases"/>
    <property type="match status" value="1"/>
</dbReference>
<evidence type="ECO:0000313" key="1">
    <source>
        <dbReference type="EMBL" id="RUL78240.1"/>
    </source>
</evidence>
<name>A0A432M8M2_9GAMM</name>
<evidence type="ECO:0000313" key="2">
    <source>
        <dbReference type="Proteomes" id="UP000274358"/>
    </source>
</evidence>
<organism evidence="1 2">
    <name type="scientific">Dyella choica</name>
    <dbReference type="NCBI Taxonomy" id="1927959"/>
    <lineage>
        <taxon>Bacteria</taxon>
        <taxon>Pseudomonadati</taxon>
        <taxon>Pseudomonadota</taxon>
        <taxon>Gammaproteobacteria</taxon>
        <taxon>Lysobacterales</taxon>
        <taxon>Rhodanobacteraceae</taxon>
        <taxon>Dyella</taxon>
    </lineage>
</organism>
<protein>
    <recommendedName>
        <fullName evidence="3">FkbM family methyltransferase</fullName>
    </recommendedName>
</protein>